<evidence type="ECO:0000256" key="8">
    <source>
        <dbReference type="ARBA" id="ARBA00023114"/>
    </source>
</evidence>
<dbReference type="EMBL" id="JAWIIV010000011">
    <property type="protein sequence ID" value="MEC4720363.1"/>
    <property type="molecule type" value="Genomic_DNA"/>
</dbReference>
<keyword evidence="8" id="KW-0626">Porin</keyword>
<comment type="caution">
    <text evidence="13">The sequence shown here is derived from an EMBL/GenBank/DDBJ whole genome shotgun (WGS) entry which is preliminary data.</text>
</comment>
<protein>
    <submittedName>
        <fullName evidence="13">Porin</fullName>
    </submittedName>
</protein>
<dbReference type="CDD" id="cd00342">
    <property type="entry name" value="gram_neg_porins"/>
    <property type="match status" value="1"/>
</dbReference>
<dbReference type="Gene3D" id="2.40.160.10">
    <property type="entry name" value="Porin"/>
    <property type="match status" value="1"/>
</dbReference>
<evidence type="ECO:0000313" key="13">
    <source>
        <dbReference type="EMBL" id="MEC4720363.1"/>
    </source>
</evidence>
<dbReference type="PANTHER" id="PTHR34501:SF9">
    <property type="entry name" value="MAJOR OUTER MEMBRANE PROTEIN P.IA"/>
    <property type="match status" value="1"/>
</dbReference>
<accession>A0ABU6JAA9</accession>
<evidence type="ECO:0000256" key="4">
    <source>
        <dbReference type="ARBA" id="ARBA00022452"/>
    </source>
</evidence>
<evidence type="ECO:0000256" key="9">
    <source>
        <dbReference type="ARBA" id="ARBA00023136"/>
    </source>
</evidence>
<keyword evidence="7" id="KW-0406">Ion transport</keyword>
<reference evidence="13 14" key="1">
    <citation type="submission" date="2023-10" db="EMBL/GenBank/DDBJ databases">
        <title>Noviherbaspirillum sp. CPCC 100848 genome assembly.</title>
        <authorList>
            <person name="Li X.Y."/>
            <person name="Fang X.M."/>
        </authorList>
    </citation>
    <scope>NUCLEOTIDE SEQUENCE [LARGE SCALE GENOMIC DNA]</scope>
    <source>
        <strain evidence="13 14">CPCC 100848</strain>
    </source>
</reference>
<keyword evidence="4" id="KW-1134">Transmembrane beta strand</keyword>
<feature type="signal peptide" evidence="11">
    <location>
        <begin position="1"/>
        <end position="21"/>
    </location>
</feature>
<evidence type="ECO:0000313" key="14">
    <source>
        <dbReference type="Proteomes" id="UP001352263"/>
    </source>
</evidence>
<evidence type="ECO:0000256" key="6">
    <source>
        <dbReference type="ARBA" id="ARBA00022729"/>
    </source>
</evidence>
<dbReference type="SUPFAM" id="SSF56935">
    <property type="entry name" value="Porins"/>
    <property type="match status" value="1"/>
</dbReference>
<dbReference type="InterPro" id="IPR050298">
    <property type="entry name" value="Gram-neg_bact_OMP"/>
</dbReference>
<keyword evidence="6 11" id="KW-0732">Signal</keyword>
<dbReference type="RefSeq" id="WP_326507080.1">
    <property type="nucleotide sequence ID" value="NZ_JAWIIV010000011.1"/>
</dbReference>
<evidence type="ECO:0000256" key="7">
    <source>
        <dbReference type="ARBA" id="ARBA00023065"/>
    </source>
</evidence>
<name>A0ABU6JAA9_9BURK</name>
<evidence type="ECO:0000256" key="3">
    <source>
        <dbReference type="ARBA" id="ARBA00022448"/>
    </source>
</evidence>
<organism evidence="13 14">
    <name type="scientific">Noviherbaspirillum album</name>
    <dbReference type="NCBI Taxonomy" id="3080276"/>
    <lineage>
        <taxon>Bacteria</taxon>
        <taxon>Pseudomonadati</taxon>
        <taxon>Pseudomonadota</taxon>
        <taxon>Betaproteobacteria</taxon>
        <taxon>Burkholderiales</taxon>
        <taxon>Oxalobacteraceae</taxon>
        <taxon>Noviherbaspirillum</taxon>
    </lineage>
</organism>
<dbReference type="PANTHER" id="PTHR34501">
    <property type="entry name" value="PROTEIN YDDL-RELATED"/>
    <property type="match status" value="1"/>
</dbReference>
<keyword evidence="14" id="KW-1185">Reference proteome</keyword>
<keyword evidence="3" id="KW-0813">Transport</keyword>
<evidence type="ECO:0000256" key="1">
    <source>
        <dbReference type="ARBA" id="ARBA00004571"/>
    </source>
</evidence>
<comment type="subcellular location">
    <subcellularLocation>
        <location evidence="1">Cell outer membrane</location>
        <topology evidence="1">Multi-pass membrane protein</topology>
    </subcellularLocation>
</comment>
<evidence type="ECO:0000256" key="5">
    <source>
        <dbReference type="ARBA" id="ARBA00022692"/>
    </source>
</evidence>
<dbReference type="Pfam" id="PF13609">
    <property type="entry name" value="Porin_4"/>
    <property type="match status" value="1"/>
</dbReference>
<evidence type="ECO:0000256" key="2">
    <source>
        <dbReference type="ARBA" id="ARBA00011233"/>
    </source>
</evidence>
<dbReference type="InterPro" id="IPR023614">
    <property type="entry name" value="Porin_dom_sf"/>
</dbReference>
<sequence length="358" mass="38155">MKSAWTALALGAAFAQGTALAQTAPGNGVTIYGRLDVVVDAVRFSSTPTTTSANARYLSTDTSYWGVRGTEDLGGGWRAQFKLENGFSVDTGALGSATAFWNREALVGVGHSQYGTVLLGSQYGPAFWITAKVDPFQRSGNGALFNLLQANAGNAQRGYRLVQDNAVQYISPTFAGFTGRVLYGLSERPSEPRDLGEFKSFGLEYAQGPFYAGLSYEDEGVATAPAGGERSKKTYTLGATYDFKFVKLHGYLLRNKLEASPGDLEGYLLGLTYPIGRGAIRTSYAAAEVDGVAGSKATVAAIGYTHELSKRTTLYTGYARLNNGATANFGLWPSSKTYGTAARGQDISSLQVGIRHFF</sequence>
<gene>
    <name evidence="13" type="ORF">RY831_14470</name>
</gene>
<keyword evidence="10" id="KW-0998">Cell outer membrane</keyword>
<dbReference type="Proteomes" id="UP001352263">
    <property type="component" value="Unassembled WGS sequence"/>
</dbReference>
<feature type="chain" id="PRO_5047102364" evidence="11">
    <location>
        <begin position="22"/>
        <end position="358"/>
    </location>
</feature>
<dbReference type="InterPro" id="IPR033900">
    <property type="entry name" value="Gram_neg_porin_domain"/>
</dbReference>
<keyword evidence="5" id="KW-0812">Transmembrane</keyword>
<evidence type="ECO:0000256" key="10">
    <source>
        <dbReference type="ARBA" id="ARBA00023237"/>
    </source>
</evidence>
<comment type="subunit">
    <text evidence="2">Homotrimer.</text>
</comment>
<evidence type="ECO:0000256" key="11">
    <source>
        <dbReference type="SAM" id="SignalP"/>
    </source>
</evidence>
<feature type="domain" description="Porin" evidence="12">
    <location>
        <begin position="5"/>
        <end position="324"/>
    </location>
</feature>
<keyword evidence="9" id="KW-0472">Membrane</keyword>
<proteinExistence type="predicted"/>
<evidence type="ECO:0000259" key="12">
    <source>
        <dbReference type="Pfam" id="PF13609"/>
    </source>
</evidence>